<dbReference type="Pfam" id="PF05704">
    <property type="entry name" value="Caps_synth"/>
    <property type="match status" value="1"/>
</dbReference>
<organism evidence="1 2">
    <name type="scientific">Acetobacter persici</name>
    <dbReference type="NCBI Taxonomy" id="1076596"/>
    <lineage>
        <taxon>Bacteria</taxon>
        <taxon>Pseudomonadati</taxon>
        <taxon>Pseudomonadota</taxon>
        <taxon>Alphaproteobacteria</taxon>
        <taxon>Acetobacterales</taxon>
        <taxon>Acetobacteraceae</taxon>
        <taxon>Acetobacter</taxon>
    </lineage>
</organism>
<dbReference type="RefSeq" id="WP_157763044.1">
    <property type="nucleotide sequence ID" value="NZ_CP014688.1"/>
</dbReference>
<evidence type="ECO:0000313" key="1">
    <source>
        <dbReference type="EMBL" id="AQT06233.1"/>
    </source>
</evidence>
<dbReference type="Gene3D" id="3.90.550.20">
    <property type="match status" value="1"/>
</dbReference>
<dbReference type="GO" id="GO:0016757">
    <property type="term" value="F:glycosyltransferase activity"/>
    <property type="evidence" value="ECO:0007669"/>
    <property type="project" value="InterPro"/>
</dbReference>
<gene>
    <name evidence="1" type="ORF">A0U91_14495</name>
</gene>
<name>A0A1U9LIF0_9PROT</name>
<dbReference type="InterPro" id="IPR029044">
    <property type="entry name" value="Nucleotide-diphossugar_trans"/>
</dbReference>
<keyword evidence="1" id="KW-0614">Plasmid</keyword>
<dbReference type="KEGG" id="aper:A0U91_14495"/>
<proteinExistence type="predicted"/>
<dbReference type="Proteomes" id="UP000189055">
    <property type="component" value="Plasmid pAC1084_1"/>
</dbReference>
<dbReference type="EMBL" id="CP014688">
    <property type="protein sequence ID" value="AQT06233.1"/>
    <property type="molecule type" value="Genomic_DNA"/>
</dbReference>
<dbReference type="InterPro" id="IPR008441">
    <property type="entry name" value="AfumC-like_glycosyl_Trfase"/>
</dbReference>
<dbReference type="AlphaFoldDB" id="A0A1U9LIF0"/>
<geneLocation type="plasmid" evidence="2">
    <name>pac1084_1</name>
</geneLocation>
<accession>A0A1U9LIF0</accession>
<protein>
    <recommendedName>
        <fullName evidence="3">Mannosyltransferase</fullName>
    </recommendedName>
</protein>
<evidence type="ECO:0008006" key="3">
    <source>
        <dbReference type="Google" id="ProtNLM"/>
    </source>
</evidence>
<reference evidence="1 2" key="1">
    <citation type="submission" date="2016-03" db="EMBL/GenBank/DDBJ databases">
        <title>Acetic acid bacteria sequencing.</title>
        <authorList>
            <person name="Brandt J."/>
            <person name="Jakob F."/>
            <person name="Vogel R.F."/>
        </authorList>
    </citation>
    <scope>NUCLEOTIDE SEQUENCE [LARGE SCALE GENOMIC DNA]</scope>
    <source>
        <strain evidence="1 2">TMW2.1084</strain>
        <plasmid evidence="2">pac1084_1</plasmid>
    </source>
</reference>
<dbReference type="SUPFAM" id="SSF53448">
    <property type="entry name" value="Nucleotide-diphospho-sugar transferases"/>
    <property type="match status" value="1"/>
</dbReference>
<evidence type="ECO:0000313" key="2">
    <source>
        <dbReference type="Proteomes" id="UP000189055"/>
    </source>
</evidence>
<sequence length="314" mass="35877">MAEAAGCFIAYAMLFPFVRRPSLPYPTAKQFQANEDAGRIWTFWADDNPPELVKACLANLRESNPHHEIILLNRHTVADWIDPYMFDKQAMWPIQIAADAIRIELLARYGGVWIDATAIVNADVRSLLPVSQRRNVTFRGFCRGSAEADLPIPELWFLSARAKDPFFMEWAEEMRGLFSFQRAEEWIAFMKARHGKSFQIICEGISKTKEEGYFASAIAARSIWLRSRDKPTFCLVSSDDYVFKYHDLAKWWPPVTAAYLCARGFPSDLPPVVKVTRSERNLLSAIMITGLYRAESLVGRSIFKHRKDAALSRS</sequence>